<reference evidence="4" key="3">
    <citation type="submission" date="2020-10" db="UniProtKB">
        <authorList>
            <consortium name="WormBaseParasite"/>
        </authorList>
    </citation>
    <scope>IDENTIFICATION</scope>
</reference>
<evidence type="ECO:0000313" key="3">
    <source>
        <dbReference type="Proteomes" id="UP000492820"/>
    </source>
</evidence>
<reference evidence="2 3" key="1">
    <citation type="journal article" date="2013" name="Nature">
        <title>The genomes of four tapeworm species reveal adaptations to parasitism.</title>
        <authorList>
            <person name="Tsai I.J."/>
            <person name="Zarowiecki M."/>
            <person name="Holroyd N."/>
            <person name="Garciarrubio A."/>
            <person name="Sanchez-Flores A."/>
            <person name="Brooks K.L."/>
            <person name="Tracey A."/>
            <person name="Bobes R.J."/>
            <person name="Fragoso G."/>
            <person name="Sciutto E."/>
            <person name="Aslett M."/>
            <person name="Beasley H."/>
            <person name="Bennett H.M."/>
            <person name="Cai J."/>
            <person name="Camicia F."/>
            <person name="Clark R."/>
            <person name="Cucher M."/>
            <person name="De Silva N."/>
            <person name="Day T.A."/>
            <person name="Deplazes P."/>
            <person name="Estrada K."/>
            <person name="Fernandez C."/>
            <person name="Holland P.W."/>
            <person name="Hou J."/>
            <person name="Hu S."/>
            <person name="Huckvale T."/>
            <person name="Hung S.S."/>
            <person name="Kamenetzky L."/>
            <person name="Keane J.A."/>
            <person name="Kiss F."/>
            <person name="Koziol U."/>
            <person name="Lambert O."/>
            <person name="Liu K."/>
            <person name="Luo X."/>
            <person name="Luo Y."/>
            <person name="Macchiaroli N."/>
            <person name="Nichol S."/>
            <person name="Paps J."/>
            <person name="Parkinson J."/>
            <person name="Pouchkina-Stantcheva N."/>
            <person name="Riddiford N."/>
            <person name="Rosenzvit M."/>
            <person name="Salinas G."/>
            <person name="Wasmuth J.D."/>
            <person name="Zamanian M."/>
            <person name="Zheng Y."/>
            <person name="Cai X."/>
            <person name="Soberon X."/>
            <person name="Olson P.D."/>
            <person name="Laclette J.P."/>
            <person name="Brehm K."/>
            <person name="Berriman M."/>
            <person name="Garciarrubio A."/>
            <person name="Bobes R.J."/>
            <person name="Fragoso G."/>
            <person name="Sanchez-Flores A."/>
            <person name="Estrada K."/>
            <person name="Cevallos M.A."/>
            <person name="Morett E."/>
            <person name="Gonzalez V."/>
            <person name="Portillo T."/>
            <person name="Ochoa-Leyva A."/>
            <person name="Jose M.V."/>
            <person name="Sciutto E."/>
            <person name="Landa A."/>
            <person name="Jimenez L."/>
            <person name="Valdes V."/>
            <person name="Carrero J.C."/>
            <person name="Larralde C."/>
            <person name="Morales-Montor J."/>
            <person name="Limon-Lason J."/>
            <person name="Soberon X."/>
            <person name="Laclette J.P."/>
        </authorList>
    </citation>
    <scope>NUCLEOTIDE SEQUENCE [LARGE SCALE GENOMIC DNA]</scope>
</reference>
<proteinExistence type="predicted"/>
<gene>
    <name evidence="2" type="ORF">EgrG_000304900</name>
</gene>
<reference evidence="2" key="2">
    <citation type="submission" date="2014-06" db="EMBL/GenBank/DDBJ databases">
        <authorList>
            <person name="Aslett M."/>
        </authorList>
    </citation>
    <scope>NUCLEOTIDE SEQUENCE</scope>
</reference>
<dbReference type="Proteomes" id="UP000492820">
    <property type="component" value="Unassembled WGS sequence"/>
</dbReference>
<dbReference type="WBParaSite" id="EgrG_000304900">
    <property type="protein sequence ID" value="EgrG_000304900"/>
    <property type="gene ID" value="EgrG_000304900"/>
</dbReference>
<sequence>MVWTITDTLAILLMQKRNKRCFGESQTVCYLAVEWTKETLDAYNPSLQRMNLAIIAKTYPIMTNPLEGELSVTNTSHGEPEVNEELRLITAETMDSDSSVEQASADDSGLETSHHSPNHRVKRMRKGLLTFLHSCCIHIPHSD</sequence>
<evidence type="ECO:0000256" key="1">
    <source>
        <dbReference type="SAM" id="MobiDB-lite"/>
    </source>
</evidence>
<evidence type="ECO:0000313" key="4">
    <source>
        <dbReference type="WBParaSite" id="EgrG_000304900"/>
    </source>
</evidence>
<evidence type="ECO:0000313" key="2">
    <source>
        <dbReference type="EMBL" id="CDS24897.1"/>
    </source>
</evidence>
<dbReference type="EMBL" id="LK028638">
    <property type="protein sequence ID" value="CDS24897.1"/>
    <property type="molecule type" value="Genomic_DNA"/>
</dbReference>
<feature type="region of interest" description="Disordered" evidence="1">
    <location>
        <begin position="94"/>
        <end position="119"/>
    </location>
</feature>
<dbReference type="AlphaFoldDB" id="A0A068X2B6"/>
<accession>A0A068X2B6</accession>
<protein>
    <submittedName>
        <fullName evidence="2 4">Uncharacterized protein</fullName>
    </submittedName>
</protein>
<name>A0A068X2B6_ECHGR</name>
<organism evidence="2">
    <name type="scientific">Echinococcus granulosus</name>
    <name type="common">Hydatid tapeworm</name>
    <dbReference type="NCBI Taxonomy" id="6210"/>
    <lineage>
        <taxon>Eukaryota</taxon>
        <taxon>Metazoa</taxon>
        <taxon>Spiralia</taxon>
        <taxon>Lophotrochozoa</taxon>
        <taxon>Platyhelminthes</taxon>
        <taxon>Cestoda</taxon>
        <taxon>Eucestoda</taxon>
        <taxon>Cyclophyllidea</taxon>
        <taxon>Taeniidae</taxon>
        <taxon>Echinococcus</taxon>
        <taxon>Echinococcus granulosus group</taxon>
    </lineage>
</organism>